<evidence type="ECO:0000256" key="1">
    <source>
        <dbReference type="SAM" id="MobiDB-lite"/>
    </source>
</evidence>
<gene>
    <name evidence="2" type="ORF">CHS0354_019013</name>
</gene>
<keyword evidence="3" id="KW-1185">Reference proteome</keyword>
<protein>
    <submittedName>
        <fullName evidence="2">Uncharacterized protein</fullName>
    </submittedName>
</protein>
<sequence>MDKHKYCKQERLCQEKKTMWIPSHFIPLVSLTETSKHVELTSEDIEITASPKYPKRADDTSPIQTERTKKQTKQFLRELAAERSAAQPAGEKDQAEDDDGDSH</sequence>
<dbReference type="EMBL" id="JAEAOA010001172">
    <property type="protein sequence ID" value="KAK3581626.1"/>
    <property type="molecule type" value="Genomic_DNA"/>
</dbReference>
<dbReference type="AlphaFoldDB" id="A0AAE0VL40"/>
<feature type="region of interest" description="Disordered" evidence="1">
    <location>
        <begin position="49"/>
        <end position="103"/>
    </location>
</feature>
<accession>A0AAE0VL40</accession>
<dbReference type="Proteomes" id="UP001195483">
    <property type="component" value="Unassembled WGS sequence"/>
</dbReference>
<feature type="compositionally biased region" description="Acidic residues" evidence="1">
    <location>
        <begin position="94"/>
        <end position="103"/>
    </location>
</feature>
<comment type="caution">
    <text evidence="2">The sequence shown here is derived from an EMBL/GenBank/DDBJ whole genome shotgun (WGS) entry which is preliminary data.</text>
</comment>
<reference evidence="2" key="2">
    <citation type="journal article" date="2021" name="Genome Biol. Evol.">
        <title>Developing a high-quality reference genome for a parasitic bivalve with doubly uniparental inheritance (Bivalvia: Unionida).</title>
        <authorList>
            <person name="Smith C.H."/>
        </authorList>
    </citation>
    <scope>NUCLEOTIDE SEQUENCE</scope>
    <source>
        <strain evidence="2">CHS0354</strain>
        <tissue evidence="2">Mantle</tissue>
    </source>
</reference>
<name>A0AAE0VL40_9BIVA</name>
<evidence type="ECO:0000313" key="2">
    <source>
        <dbReference type="EMBL" id="KAK3581626.1"/>
    </source>
</evidence>
<reference evidence="2" key="3">
    <citation type="submission" date="2023-05" db="EMBL/GenBank/DDBJ databases">
        <authorList>
            <person name="Smith C.H."/>
        </authorList>
    </citation>
    <scope>NUCLEOTIDE SEQUENCE</scope>
    <source>
        <strain evidence="2">CHS0354</strain>
        <tissue evidence="2">Mantle</tissue>
    </source>
</reference>
<proteinExistence type="predicted"/>
<reference evidence="2" key="1">
    <citation type="journal article" date="2021" name="Genome Biol. Evol.">
        <title>A High-Quality Reference Genome for a Parasitic Bivalve with Doubly Uniparental Inheritance (Bivalvia: Unionida).</title>
        <authorList>
            <person name="Smith C.H."/>
        </authorList>
    </citation>
    <scope>NUCLEOTIDE SEQUENCE</scope>
    <source>
        <strain evidence="2">CHS0354</strain>
    </source>
</reference>
<evidence type="ECO:0000313" key="3">
    <source>
        <dbReference type="Proteomes" id="UP001195483"/>
    </source>
</evidence>
<organism evidence="2 3">
    <name type="scientific">Potamilus streckersoni</name>
    <dbReference type="NCBI Taxonomy" id="2493646"/>
    <lineage>
        <taxon>Eukaryota</taxon>
        <taxon>Metazoa</taxon>
        <taxon>Spiralia</taxon>
        <taxon>Lophotrochozoa</taxon>
        <taxon>Mollusca</taxon>
        <taxon>Bivalvia</taxon>
        <taxon>Autobranchia</taxon>
        <taxon>Heteroconchia</taxon>
        <taxon>Palaeoheterodonta</taxon>
        <taxon>Unionida</taxon>
        <taxon>Unionoidea</taxon>
        <taxon>Unionidae</taxon>
        <taxon>Ambleminae</taxon>
        <taxon>Lampsilini</taxon>
        <taxon>Potamilus</taxon>
    </lineage>
</organism>